<dbReference type="CDD" id="cd07379">
    <property type="entry name" value="MPP_239FB"/>
    <property type="match status" value="1"/>
</dbReference>
<accession>A0A6S9GIX4</accession>
<feature type="compositionally biased region" description="Basic and acidic residues" evidence="1">
    <location>
        <begin position="308"/>
        <end position="317"/>
    </location>
</feature>
<evidence type="ECO:0000256" key="1">
    <source>
        <dbReference type="SAM" id="MobiDB-lite"/>
    </source>
</evidence>
<dbReference type="AlphaFoldDB" id="A0A6S9GIX4"/>
<dbReference type="PANTHER" id="PTHR12905">
    <property type="entry name" value="METALLOPHOSPHOESTERASE"/>
    <property type="match status" value="1"/>
</dbReference>
<dbReference type="EMBL" id="HBIU01031862">
    <property type="protein sequence ID" value="CAE0635964.1"/>
    <property type="molecule type" value="Transcribed_RNA"/>
</dbReference>
<dbReference type="InterPro" id="IPR051693">
    <property type="entry name" value="UPF0046_metallophosphoest"/>
</dbReference>
<feature type="domain" description="Calcineurin-like phosphoesterase" evidence="2">
    <location>
        <begin position="16"/>
        <end position="218"/>
    </location>
</feature>
<gene>
    <name evidence="3" type="ORF">HAKA00212_LOCUS14724</name>
</gene>
<dbReference type="InterPro" id="IPR004843">
    <property type="entry name" value="Calcineurin-like_PHP"/>
</dbReference>
<dbReference type="Gene3D" id="3.60.21.10">
    <property type="match status" value="1"/>
</dbReference>
<dbReference type="InterPro" id="IPR029052">
    <property type="entry name" value="Metallo-depent_PP-like"/>
</dbReference>
<dbReference type="GO" id="GO:0016787">
    <property type="term" value="F:hydrolase activity"/>
    <property type="evidence" value="ECO:0007669"/>
    <property type="project" value="InterPro"/>
</dbReference>
<reference evidence="3" key="1">
    <citation type="submission" date="2021-01" db="EMBL/GenBank/DDBJ databases">
        <authorList>
            <person name="Corre E."/>
            <person name="Pelletier E."/>
            <person name="Niang G."/>
            <person name="Scheremetjew M."/>
            <person name="Finn R."/>
            <person name="Kale V."/>
            <person name="Holt S."/>
            <person name="Cochrane G."/>
            <person name="Meng A."/>
            <person name="Brown T."/>
            <person name="Cohen L."/>
        </authorList>
    </citation>
    <scope>NUCLEOTIDE SEQUENCE</scope>
    <source>
        <strain evidence="3">CCMP3107</strain>
    </source>
</reference>
<protein>
    <recommendedName>
        <fullName evidence="2">Calcineurin-like phosphoesterase domain-containing protein</fullName>
    </recommendedName>
</protein>
<sequence>MMAEANEVQSERAVVRIVMISDTHGLHRAIGEIPDGDILIHAGDFSNTGENSQIEDFCNFLENLPHRLKIVIAGNHDNTVDQDFYKKRGQQIFHQQNPQDPAAARAALEGAGRGVVYLEDSSHEDAATGLRFWGSPWTPTIPPPCPEWAFNMTCPSATCASKCTALAPRGCDVLVTHGPPRGRRDRIVTGADVGCPELLREVETRIKPILHVFGHIHETYGVTTDVQHNIMYVNPSTCNFDYQPIQPPIVVDLQMPYPLDERGLSKMPTVLTQSVPYEEIGNEQQPLSLLSPTPVVTEESKGASNETNEQHTHSDMV</sequence>
<evidence type="ECO:0000259" key="2">
    <source>
        <dbReference type="Pfam" id="PF00149"/>
    </source>
</evidence>
<dbReference type="Pfam" id="PF00149">
    <property type="entry name" value="Metallophos"/>
    <property type="match status" value="1"/>
</dbReference>
<feature type="compositionally biased region" description="Polar residues" evidence="1">
    <location>
        <begin position="282"/>
        <end position="291"/>
    </location>
</feature>
<feature type="region of interest" description="Disordered" evidence="1">
    <location>
        <begin position="281"/>
        <end position="317"/>
    </location>
</feature>
<organism evidence="3">
    <name type="scientific">Heterosigma akashiwo</name>
    <name type="common">Chromophytic alga</name>
    <name type="synonym">Heterosigma carterae</name>
    <dbReference type="NCBI Taxonomy" id="2829"/>
    <lineage>
        <taxon>Eukaryota</taxon>
        <taxon>Sar</taxon>
        <taxon>Stramenopiles</taxon>
        <taxon>Ochrophyta</taxon>
        <taxon>Raphidophyceae</taxon>
        <taxon>Chattonellales</taxon>
        <taxon>Chattonellaceae</taxon>
        <taxon>Heterosigma</taxon>
    </lineage>
</organism>
<name>A0A6S9GIX4_HETAK</name>
<dbReference type="SUPFAM" id="SSF56300">
    <property type="entry name" value="Metallo-dependent phosphatases"/>
    <property type="match status" value="1"/>
</dbReference>
<dbReference type="PANTHER" id="PTHR12905:SF0">
    <property type="entry name" value="CALCINEURIN-LIKE PHOSPHOESTERASE DOMAIN-CONTAINING PROTEIN"/>
    <property type="match status" value="1"/>
</dbReference>
<proteinExistence type="predicted"/>
<evidence type="ECO:0000313" key="3">
    <source>
        <dbReference type="EMBL" id="CAE0635964.1"/>
    </source>
</evidence>